<feature type="transmembrane region" description="Helical" evidence="1">
    <location>
        <begin position="15"/>
        <end position="42"/>
    </location>
</feature>
<proteinExistence type="predicted"/>
<feature type="transmembrane region" description="Helical" evidence="1">
    <location>
        <begin position="62"/>
        <end position="84"/>
    </location>
</feature>
<dbReference type="Proteomes" id="UP000253426">
    <property type="component" value="Unassembled WGS sequence"/>
</dbReference>
<dbReference type="EMBL" id="QNRR01000003">
    <property type="protein sequence ID" value="RBP45109.1"/>
    <property type="molecule type" value="Genomic_DNA"/>
</dbReference>
<evidence type="ECO:0000256" key="1">
    <source>
        <dbReference type="SAM" id="Phobius"/>
    </source>
</evidence>
<keyword evidence="3" id="KW-1185">Reference proteome</keyword>
<evidence type="ECO:0000313" key="2">
    <source>
        <dbReference type="EMBL" id="RBP45109.1"/>
    </source>
</evidence>
<dbReference type="AlphaFoldDB" id="A0A366HQH8"/>
<accession>A0A366HQH8</accession>
<evidence type="ECO:0000313" key="3">
    <source>
        <dbReference type="Proteomes" id="UP000253426"/>
    </source>
</evidence>
<sequence>MQTPPSLPLKKPKTFMLLGVGLLILGIFYVLGLMMNGVMLAIPAMREQNPALRLLDQDATYAAIHYASLVLNGFLGVVAIVAGIGLMKSRNWGRMLGITWAAVTILSTPLGLWVTTKYVQPATAAEMQKEMSKSGAPAEVGDTILKITNVLTYAFLFIWVVFCIVMIIFLSRDKMKAWCRLQETQTQVPG</sequence>
<gene>
    <name evidence="2" type="ORF">DES53_103105</name>
</gene>
<dbReference type="RefSeq" id="WP_113958251.1">
    <property type="nucleotide sequence ID" value="NZ_QNRR01000003.1"/>
</dbReference>
<keyword evidence="1" id="KW-0812">Transmembrane</keyword>
<name>A0A366HQH8_9BACT</name>
<protein>
    <recommendedName>
        <fullName evidence="4">DUF4149 domain-containing protein</fullName>
    </recommendedName>
</protein>
<feature type="transmembrane region" description="Helical" evidence="1">
    <location>
        <begin position="150"/>
        <end position="170"/>
    </location>
</feature>
<organism evidence="2 3">
    <name type="scientific">Roseimicrobium gellanilyticum</name>
    <dbReference type="NCBI Taxonomy" id="748857"/>
    <lineage>
        <taxon>Bacteria</taxon>
        <taxon>Pseudomonadati</taxon>
        <taxon>Verrucomicrobiota</taxon>
        <taxon>Verrucomicrobiia</taxon>
        <taxon>Verrucomicrobiales</taxon>
        <taxon>Verrucomicrobiaceae</taxon>
        <taxon>Roseimicrobium</taxon>
    </lineage>
</organism>
<evidence type="ECO:0008006" key="4">
    <source>
        <dbReference type="Google" id="ProtNLM"/>
    </source>
</evidence>
<keyword evidence="1" id="KW-1133">Transmembrane helix</keyword>
<reference evidence="2 3" key="1">
    <citation type="submission" date="2018-06" db="EMBL/GenBank/DDBJ databases">
        <title>Genomic Encyclopedia of Type Strains, Phase IV (KMG-IV): sequencing the most valuable type-strain genomes for metagenomic binning, comparative biology and taxonomic classification.</title>
        <authorList>
            <person name="Goeker M."/>
        </authorList>
    </citation>
    <scope>NUCLEOTIDE SEQUENCE [LARGE SCALE GENOMIC DNA]</scope>
    <source>
        <strain evidence="2 3">DSM 25532</strain>
    </source>
</reference>
<keyword evidence="1" id="KW-0472">Membrane</keyword>
<feature type="transmembrane region" description="Helical" evidence="1">
    <location>
        <begin position="96"/>
        <end position="114"/>
    </location>
</feature>
<comment type="caution">
    <text evidence="2">The sequence shown here is derived from an EMBL/GenBank/DDBJ whole genome shotgun (WGS) entry which is preliminary data.</text>
</comment>